<feature type="compositionally biased region" description="Basic and acidic residues" evidence="1">
    <location>
        <begin position="505"/>
        <end position="529"/>
    </location>
</feature>
<dbReference type="EMBL" id="UGQT01000001">
    <property type="protein sequence ID" value="STZ60910.1"/>
    <property type="molecule type" value="Genomic_DNA"/>
</dbReference>
<proteinExistence type="predicted"/>
<organism evidence="3 4">
    <name type="scientific">Mycolicibacterium tokaiense</name>
    <dbReference type="NCBI Taxonomy" id="39695"/>
    <lineage>
        <taxon>Bacteria</taxon>
        <taxon>Bacillati</taxon>
        <taxon>Actinomycetota</taxon>
        <taxon>Actinomycetes</taxon>
        <taxon>Mycobacteriales</taxon>
        <taxon>Mycobacteriaceae</taxon>
        <taxon>Mycolicibacterium</taxon>
    </lineage>
</organism>
<name>A0A378TJU1_9MYCO</name>
<dbReference type="Gene3D" id="3.40.50.1820">
    <property type="entry name" value="alpha/beta hydrolase"/>
    <property type="match status" value="1"/>
</dbReference>
<dbReference type="InterPro" id="IPR029058">
    <property type="entry name" value="AB_hydrolase_fold"/>
</dbReference>
<feature type="domain" description="PE-PPE" evidence="2">
    <location>
        <begin position="73"/>
        <end position="319"/>
    </location>
</feature>
<dbReference type="Pfam" id="PF08237">
    <property type="entry name" value="PE-PPE"/>
    <property type="match status" value="1"/>
</dbReference>
<dbReference type="Proteomes" id="UP000254978">
    <property type="component" value="Unassembled WGS sequence"/>
</dbReference>
<feature type="region of interest" description="Disordered" evidence="1">
    <location>
        <begin position="365"/>
        <end position="535"/>
    </location>
</feature>
<dbReference type="AlphaFoldDB" id="A0A378TJU1"/>
<feature type="compositionally biased region" description="Basic and acidic residues" evidence="1">
    <location>
        <begin position="399"/>
        <end position="418"/>
    </location>
</feature>
<dbReference type="OrthoDB" id="4568361at2"/>
<evidence type="ECO:0000256" key="1">
    <source>
        <dbReference type="SAM" id="MobiDB-lite"/>
    </source>
</evidence>
<gene>
    <name evidence="3" type="ORF">NCTC10821_04454</name>
</gene>
<reference evidence="3 4" key="1">
    <citation type="submission" date="2018-06" db="EMBL/GenBank/DDBJ databases">
        <authorList>
            <consortium name="Pathogen Informatics"/>
            <person name="Doyle S."/>
        </authorList>
    </citation>
    <scope>NUCLEOTIDE SEQUENCE [LARGE SCALE GENOMIC DNA]</scope>
    <source>
        <strain evidence="3 4">NCTC10821</strain>
    </source>
</reference>
<dbReference type="InterPro" id="IPR013228">
    <property type="entry name" value="PE-PPE_C"/>
</dbReference>
<evidence type="ECO:0000259" key="2">
    <source>
        <dbReference type="Pfam" id="PF08237"/>
    </source>
</evidence>
<accession>A0A378TJU1</accession>
<evidence type="ECO:0000313" key="4">
    <source>
        <dbReference type="Proteomes" id="UP000254978"/>
    </source>
</evidence>
<dbReference type="SUPFAM" id="SSF53474">
    <property type="entry name" value="alpha/beta-Hydrolases"/>
    <property type="match status" value="1"/>
</dbReference>
<feature type="compositionally biased region" description="Basic and acidic residues" evidence="1">
    <location>
        <begin position="479"/>
        <end position="493"/>
    </location>
</feature>
<sequence length="535" mass="57352">MRSFIRTLTVTAIALIAAVVLALGSTLTTTVALTATTALIMGGTGRPNPDDFPGYVPNVAQYYIYPNTVCAPPGCDLEAVYTPETAWPLYGGPDAPTWKQSILQGTALFGEAVDAQLETLGPDDNLVLFGYSQSGAILAYQKRALADLSDEEKAQIEFVVIGNVSRPNGGLNTRLLGFSAPIVEFPFGPSMPTDTGIETTDIAMKWDIIADAPLYLTNPLAMINAILGFEYVHGTYPQPTEADPDETPGGYTAEQWQWMMDNPELYPELVDVQQRGDTKYITVTPTVLPLVAPLHDIGLKPVADLLEPALRVLIEQTGYDRSLPYGQTTGFRLIPIFNPVTLAVDLLKAVPQGVDQMLRGLRGEPTWIVPQPPETLTDGDDDAADSAAAQRVSTAAVSEPEKTESAEPAKSESAEPAKSETVVSDEPVSEDSEPVATDDSTTDESKPEAKPAKNPFTEMQRGLRDFGDRIQAALNPRKATTDDKTGDDDKADEKSDDDSTGNDNSKADDDKGSDDTKSDDSKSDDKSTEKASAAA</sequence>
<evidence type="ECO:0000313" key="3">
    <source>
        <dbReference type="EMBL" id="STZ60910.1"/>
    </source>
</evidence>
<keyword evidence="4" id="KW-1185">Reference proteome</keyword>
<dbReference type="RefSeq" id="WP_115279967.1">
    <property type="nucleotide sequence ID" value="NZ_AP022600.1"/>
</dbReference>
<protein>
    <submittedName>
        <fullName evidence="3">PE-PPE domain-containing protein</fullName>
    </submittedName>
</protein>